<keyword evidence="3" id="KW-0813">Transport</keyword>
<organism evidence="15 16">
    <name type="scientific">Podila minutissima</name>
    <dbReference type="NCBI Taxonomy" id="64525"/>
    <lineage>
        <taxon>Eukaryota</taxon>
        <taxon>Fungi</taxon>
        <taxon>Fungi incertae sedis</taxon>
        <taxon>Mucoromycota</taxon>
        <taxon>Mortierellomycotina</taxon>
        <taxon>Mortierellomycetes</taxon>
        <taxon>Mortierellales</taxon>
        <taxon>Mortierellaceae</taxon>
        <taxon>Podila</taxon>
    </lineage>
</organism>
<keyword evidence="16" id="KW-1185">Reference proteome</keyword>
<comment type="function">
    <text evidence="11">GTP-binding protein involved in protein trafficking; may modulate vesicle budding and uncoating within the Golgi apparatus.</text>
</comment>
<comment type="similarity">
    <text evidence="2">Belongs to the small GTPase superfamily. Arf family.</text>
</comment>
<dbReference type="AlphaFoldDB" id="A0A9P5SMA7"/>
<dbReference type="Proteomes" id="UP000696485">
    <property type="component" value="Unassembled WGS sequence"/>
</dbReference>
<dbReference type="SUPFAM" id="SSF52540">
    <property type="entry name" value="P-loop containing nucleoside triphosphate hydrolases"/>
    <property type="match status" value="1"/>
</dbReference>
<evidence type="ECO:0000256" key="3">
    <source>
        <dbReference type="ARBA" id="ARBA00022448"/>
    </source>
</evidence>
<dbReference type="Gene3D" id="3.40.50.300">
    <property type="entry name" value="P-loop containing nucleotide triphosphate hydrolases"/>
    <property type="match status" value="1"/>
</dbReference>
<name>A0A9P5SMA7_9FUNG</name>
<feature type="region of interest" description="Disordered" evidence="14">
    <location>
        <begin position="1"/>
        <end position="25"/>
    </location>
</feature>
<dbReference type="InterPro" id="IPR024156">
    <property type="entry name" value="Small_GTPase_ARF"/>
</dbReference>
<dbReference type="PANTHER" id="PTHR11711">
    <property type="entry name" value="ADP RIBOSYLATION FACTOR-RELATED"/>
    <property type="match status" value="1"/>
</dbReference>
<keyword evidence="5 13" id="KW-0547">Nucleotide-binding</keyword>
<dbReference type="InterPro" id="IPR006689">
    <property type="entry name" value="Small_GTPase_ARF/SAR"/>
</dbReference>
<keyword evidence="10" id="KW-0449">Lipoprotein</keyword>
<evidence type="ECO:0000256" key="1">
    <source>
        <dbReference type="ARBA" id="ARBA00004555"/>
    </source>
</evidence>
<dbReference type="InterPro" id="IPR027417">
    <property type="entry name" value="P-loop_NTPase"/>
</dbReference>
<sequence length="144" mass="16591">MAAVHRRLSSHEIMPHYKGPSAPKDQPVVQAQAQEIVTGIPIVCLNVKTVVYKNIPFKIWDIDGDDKTRPLWRNYMDSIAVVSVVDSSDRDQISEFMDELRRLNNEDEFNDAVFLFFANKHDMPGYMTKMELYETLELKELAAT</sequence>
<comment type="subcellular location">
    <subcellularLocation>
        <location evidence="1">Golgi apparatus</location>
    </subcellularLocation>
</comment>
<evidence type="ECO:0000256" key="4">
    <source>
        <dbReference type="ARBA" id="ARBA00022707"/>
    </source>
</evidence>
<evidence type="ECO:0000256" key="9">
    <source>
        <dbReference type="ARBA" id="ARBA00023134"/>
    </source>
</evidence>
<feature type="binding site" evidence="13">
    <location>
        <position position="64"/>
    </location>
    <ligand>
        <name>GTP</name>
        <dbReference type="ChEBI" id="CHEBI:37565"/>
    </ligand>
</feature>
<dbReference type="FunFam" id="3.40.50.300:FF:003500">
    <property type="entry name" value="ADP-ribosylation factor 1"/>
    <property type="match status" value="1"/>
</dbReference>
<evidence type="ECO:0000256" key="12">
    <source>
        <dbReference type="ARBA" id="ARBA00070396"/>
    </source>
</evidence>
<evidence type="ECO:0000256" key="10">
    <source>
        <dbReference type="ARBA" id="ARBA00023288"/>
    </source>
</evidence>
<evidence type="ECO:0000313" key="16">
    <source>
        <dbReference type="Proteomes" id="UP000696485"/>
    </source>
</evidence>
<feature type="binding site" evidence="13">
    <location>
        <begin position="119"/>
        <end position="122"/>
    </location>
    <ligand>
        <name>GTP</name>
        <dbReference type="ChEBI" id="CHEBI:37565"/>
    </ligand>
</feature>
<protein>
    <recommendedName>
        <fullName evidence="12">ADP-ribosylation factor</fullName>
    </recommendedName>
</protein>
<evidence type="ECO:0000313" key="15">
    <source>
        <dbReference type="EMBL" id="KAF9330066.1"/>
    </source>
</evidence>
<comment type="caution">
    <text evidence="15">The sequence shown here is derived from an EMBL/GenBank/DDBJ whole genome shotgun (WGS) entry which is preliminary data.</text>
</comment>
<keyword evidence="6" id="KW-0931">ER-Golgi transport</keyword>
<evidence type="ECO:0000256" key="5">
    <source>
        <dbReference type="ARBA" id="ARBA00022741"/>
    </source>
</evidence>
<keyword evidence="8" id="KW-0333">Golgi apparatus</keyword>
<dbReference type="GO" id="GO:0016192">
    <property type="term" value="P:vesicle-mediated transport"/>
    <property type="evidence" value="ECO:0007669"/>
    <property type="project" value="UniProtKB-KW"/>
</dbReference>
<evidence type="ECO:0000256" key="13">
    <source>
        <dbReference type="PIRSR" id="PIRSR606689-1"/>
    </source>
</evidence>
<evidence type="ECO:0000256" key="2">
    <source>
        <dbReference type="ARBA" id="ARBA00010290"/>
    </source>
</evidence>
<accession>A0A9P5SMA7</accession>
<evidence type="ECO:0000256" key="14">
    <source>
        <dbReference type="SAM" id="MobiDB-lite"/>
    </source>
</evidence>
<dbReference type="GO" id="GO:0005525">
    <property type="term" value="F:GTP binding"/>
    <property type="evidence" value="ECO:0007669"/>
    <property type="project" value="UniProtKB-KW"/>
</dbReference>
<dbReference type="GO" id="GO:0005794">
    <property type="term" value="C:Golgi apparatus"/>
    <property type="evidence" value="ECO:0007669"/>
    <property type="project" value="UniProtKB-SubCell"/>
</dbReference>
<proteinExistence type="inferred from homology"/>
<keyword evidence="9 13" id="KW-0342">GTP-binding</keyword>
<evidence type="ECO:0000256" key="7">
    <source>
        <dbReference type="ARBA" id="ARBA00022927"/>
    </source>
</evidence>
<reference evidence="15" key="1">
    <citation type="journal article" date="2020" name="Fungal Divers.">
        <title>Resolving the Mortierellaceae phylogeny through synthesis of multi-gene phylogenetics and phylogenomics.</title>
        <authorList>
            <person name="Vandepol N."/>
            <person name="Liber J."/>
            <person name="Desiro A."/>
            <person name="Na H."/>
            <person name="Kennedy M."/>
            <person name="Barry K."/>
            <person name="Grigoriev I.V."/>
            <person name="Miller A.N."/>
            <person name="O'Donnell K."/>
            <person name="Stajich J.E."/>
            <person name="Bonito G."/>
        </authorList>
    </citation>
    <scope>NUCLEOTIDE SEQUENCE</scope>
    <source>
        <strain evidence="15">NVP1</strain>
    </source>
</reference>
<evidence type="ECO:0000256" key="6">
    <source>
        <dbReference type="ARBA" id="ARBA00022892"/>
    </source>
</evidence>
<gene>
    <name evidence="15" type="ORF">BG006_006949</name>
</gene>
<evidence type="ECO:0000256" key="11">
    <source>
        <dbReference type="ARBA" id="ARBA00053326"/>
    </source>
</evidence>
<evidence type="ECO:0000256" key="8">
    <source>
        <dbReference type="ARBA" id="ARBA00023034"/>
    </source>
</evidence>
<dbReference type="GO" id="GO:0015031">
    <property type="term" value="P:protein transport"/>
    <property type="evidence" value="ECO:0007669"/>
    <property type="project" value="UniProtKB-KW"/>
</dbReference>
<dbReference type="Pfam" id="PF00025">
    <property type="entry name" value="Arf"/>
    <property type="match status" value="1"/>
</dbReference>
<keyword evidence="4" id="KW-0519">Myristate</keyword>
<keyword evidence="7" id="KW-0653">Protein transport</keyword>
<dbReference type="SMART" id="SM00177">
    <property type="entry name" value="ARF"/>
    <property type="match status" value="1"/>
</dbReference>
<dbReference type="GO" id="GO:0003924">
    <property type="term" value="F:GTPase activity"/>
    <property type="evidence" value="ECO:0007669"/>
    <property type="project" value="InterPro"/>
</dbReference>
<dbReference type="EMBL" id="JAAAUY010000425">
    <property type="protein sequence ID" value="KAF9330066.1"/>
    <property type="molecule type" value="Genomic_DNA"/>
</dbReference>